<dbReference type="Proteomes" id="UP000076715">
    <property type="component" value="Unassembled WGS sequence"/>
</dbReference>
<accession>A0A163A3T4</accession>
<dbReference type="SUPFAM" id="SSF56112">
    <property type="entry name" value="Protein kinase-like (PK-like)"/>
    <property type="match status" value="1"/>
</dbReference>
<name>A0A163A3T4_9FLAO</name>
<comment type="caution">
    <text evidence="1">The sequence shown here is derived from an EMBL/GenBank/DDBJ whole genome shotgun (WGS) entry which is preliminary data.</text>
</comment>
<keyword evidence="2" id="KW-1185">Reference proteome</keyword>
<dbReference type="AlphaFoldDB" id="A0A163A3T4"/>
<dbReference type="STRING" id="1642818.AWE51_04630"/>
<organism evidence="1 2">
    <name type="scientific">Aquimarina aggregata</name>
    <dbReference type="NCBI Taxonomy" id="1642818"/>
    <lineage>
        <taxon>Bacteria</taxon>
        <taxon>Pseudomonadati</taxon>
        <taxon>Bacteroidota</taxon>
        <taxon>Flavobacteriia</taxon>
        <taxon>Flavobacteriales</taxon>
        <taxon>Flavobacteriaceae</taxon>
        <taxon>Aquimarina</taxon>
    </lineage>
</organism>
<dbReference type="RefSeq" id="WP_066313686.1">
    <property type="nucleotide sequence ID" value="NZ_LQRT01000013.1"/>
</dbReference>
<dbReference type="InterPro" id="IPR011009">
    <property type="entry name" value="Kinase-like_dom_sf"/>
</dbReference>
<gene>
    <name evidence="1" type="ORF">AWE51_04630</name>
</gene>
<evidence type="ECO:0000313" key="2">
    <source>
        <dbReference type="Proteomes" id="UP000076715"/>
    </source>
</evidence>
<dbReference type="EMBL" id="LQRT01000013">
    <property type="protein sequence ID" value="KZS40245.1"/>
    <property type="molecule type" value="Genomic_DNA"/>
</dbReference>
<evidence type="ECO:0000313" key="1">
    <source>
        <dbReference type="EMBL" id="KZS40245.1"/>
    </source>
</evidence>
<protein>
    <submittedName>
        <fullName evidence="1">Kdo domain containing protein</fullName>
    </submittedName>
</protein>
<reference evidence="1 2" key="1">
    <citation type="submission" date="2016-01" db="EMBL/GenBank/DDBJ databases">
        <title>The draft genome sequence of Aquimarina sp. RZW4-3-2.</title>
        <authorList>
            <person name="Wang Y."/>
        </authorList>
    </citation>
    <scope>NUCLEOTIDE SEQUENCE [LARGE SCALE GENOMIC DNA]</scope>
    <source>
        <strain evidence="1 2">RZW4-3-2</strain>
    </source>
</reference>
<sequence length="265" mass="31510">MQNKFIVNSSQQHLEPTIKNAIHNFEYHTEILGEGDRNVIKIVEIEGKKYAIKSFKIPNFINKVAYRFFRKSKAERSYIYASTLLSKEIGTPLPVAYDLYMTPFLFNKSYYVSELVACDLTYRELTTDFSISDHEAILRAFTRFTYKLHENGINFLDHSPGNTLIKRVNGDYLFYLVDLNRMEFGTMDFDTRIKNFAKLTIHKSMIEIMSNEYAKCSGEDEEKVFNLMWTYTKEFQYRFYRKIRVKKRIFFWKKKYKTISGDSPI</sequence>
<dbReference type="OrthoDB" id="9773772at2"/>
<proteinExistence type="predicted"/>